<dbReference type="InterPro" id="IPR014721">
    <property type="entry name" value="Ribsml_uS5_D2-typ_fold_subgr"/>
</dbReference>
<dbReference type="FunCoup" id="H2AQH6">
    <property type="interactions" value="142"/>
</dbReference>
<dbReference type="UniPathway" id="UPA00057">
    <property type="reaction ID" value="UER00099"/>
</dbReference>
<keyword evidence="7 13" id="KW-0418">Kinase</keyword>
<dbReference type="PANTHER" id="PTHR31814">
    <property type="match status" value="1"/>
</dbReference>
<evidence type="ECO:0000256" key="7">
    <source>
        <dbReference type="ARBA" id="ARBA00022777"/>
    </source>
</evidence>
<dbReference type="GO" id="GO:0004631">
    <property type="term" value="F:phosphomevalonate kinase activity"/>
    <property type="evidence" value="ECO:0007669"/>
    <property type="project" value="UniProtKB-UniRule"/>
</dbReference>
<protein>
    <recommendedName>
        <fullName evidence="3 13">Phosphomevalonate kinase</fullName>
        <ecNumber evidence="3 13">2.7.4.2</ecNumber>
    </recommendedName>
</protein>
<reference evidence="15 16" key="1">
    <citation type="journal article" date="2011" name="Proc. Natl. Acad. Sci. U.S.A.">
        <title>Evolutionary erosion of yeast sex chromosomes by mating-type switching accidents.</title>
        <authorList>
            <person name="Gordon J.L."/>
            <person name="Armisen D."/>
            <person name="Proux-Wera E."/>
            <person name="Oheigeartaigh S.S."/>
            <person name="Byrne K.P."/>
            <person name="Wolfe K.H."/>
        </authorList>
    </citation>
    <scope>NUCLEOTIDE SEQUENCE [LARGE SCALE GENOMIC DNA]</scope>
    <source>
        <strain evidence="16">ATCC 22294 / BCRC 22015 / CBS 2517 / CECT 1963 / NBRC 1671 / NRRL Y-8276</strain>
    </source>
</reference>
<keyword evidence="5 13" id="KW-0808">Transferase</keyword>
<dbReference type="NCBIfam" id="TIGR01219">
    <property type="entry name" value="Pmev_kin_ERG8"/>
    <property type="match status" value="1"/>
</dbReference>
<organism evidence="15 16">
    <name type="scientific">Kazachstania africana (strain ATCC 22294 / BCRC 22015 / CBS 2517 / CECT 1963 / NBRC 1671 / NRRL Y-8276)</name>
    <name type="common">Yeast</name>
    <name type="synonym">Kluyveromyces africanus</name>
    <dbReference type="NCBI Taxonomy" id="1071382"/>
    <lineage>
        <taxon>Eukaryota</taxon>
        <taxon>Fungi</taxon>
        <taxon>Dikarya</taxon>
        <taxon>Ascomycota</taxon>
        <taxon>Saccharomycotina</taxon>
        <taxon>Saccharomycetes</taxon>
        <taxon>Saccharomycetales</taxon>
        <taxon>Saccharomycetaceae</taxon>
        <taxon>Kazachstania</taxon>
    </lineage>
</organism>
<evidence type="ECO:0000313" key="15">
    <source>
        <dbReference type="EMBL" id="CCF56626.1"/>
    </source>
</evidence>
<dbReference type="InParanoid" id="H2AQH6"/>
<dbReference type="GO" id="GO:0006696">
    <property type="term" value="P:ergosterol biosynthetic process"/>
    <property type="evidence" value="ECO:0007669"/>
    <property type="project" value="EnsemblFungi"/>
</dbReference>
<comment type="similarity">
    <text evidence="2 13">Belongs to the GHMP kinase family. Mevalonate kinase subfamily.</text>
</comment>
<dbReference type="FunFam" id="3.30.230.10:FF:000101">
    <property type="entry name" value="Phosphomevalonate kinase"/>
    <property type="match status" value="1"/>
</dbReference>
<dbReference type="GO" id="GO:0005524">
    <property type="term" value="F:ATP binding"/>
    <property type="evidence" value="ECO:0007669"/>
    <property type="project" value="UniProtKB-UniRule"/>
</dbReference>
<evidence type="ECO:0000256" key="4">
    <source>
        <dbReference type="ARBA" id="ARBA00022516"/>
    </source>
</evidence>
<dbReference type="InterPro" id="IPR035102">
    <property type="entry name" value="Phosphomevalonate_kinase"/>
</dbReference>
<proteinExistence type="inferred from homology"/>
<feature type="domain" description="GHMP kinase N-terminal" evidence="14">
    <location>
        <begin position="138"/>
        <end position="217"/>
    </location>
</feature>
<evidence type="ECO:0000256" key="10">
    <source>
        <dbReference type="ARBA" id="ARBA00023098"/>
    </source>
</evidence>
<dbReference type="OrthoDB" id="10262935at2759"/>
<evidence type="ECO:0000313" key="16">
    <source>
        <dbReference type="Proteomes" id="UP000005220"/>
    </source>
</evidence>
<dbReference type="GO" id="GO:0010142">
    <property type="term" value="P:farnesyl diphosphate biosynthetic process, mevalonate pathway"/>
    <property type="evidence" value="ECO:0007669"/>
    <property type="project" value="EnsemblFungi"/>
</dbReference>
<keyword evidence="11 13" id="KW-0753">Steroid metabolism</keyword>
<keyword evidence="6" id="KW-0547">Nucleotide-binding</keyword>
<keyword evidence="4 13" id="KW-0444">Lipid biosynthesis</keyword>
<keyword evidence="16" id="KW-1185">Reference proteome</keyword>
<keyword evidence="9 13" id="KW-0752">Steroid biosynthesis</keyword>
<evidence type="ECO:0000256" key="12">
    <source>
        <dbReference type="ARBA" id="ARBA00029326"/>
    </source>
</evidence>
<dbReference type="InterPro" id="IPR020568">
    <property type="entry name" value="Ribosomal_Su5_D2-typ_SF"/>
</dbReference>
<evidence type="ECO:0000256" key="9">
    <source>
        <dbReference type="ARBA" id="ARBA00022955"/>
    </source>
</evidence>
<dbReference type="STRING" id="1071382.H2AQH6"/>
<name>H2AQH6_KAZAF</name>
<dbReference type="GeneID" id="13883086"/>
<dbReference type="Pfam" id="PF00288">
    <property type="entry name" value="GHMP_kinases_N"/>
    <property type="match status" value="1"/>
</dbReference>
<evidence type="ECO:0000256" key="6">
    <source>
        <dbReference type="ARBA" id="ARBA00022741"/>
    </source>
</evidence>
<dbReference type="EC" id="2.7.4.2" evidence="3 13"/>
<sequence>MGYNRAFSAPGKALLVGGYLVLDSRYKAYVIALSSRMHAVVSAANEANAEGSYRVLVTSAQFNDDQWSYTVSKKEGFLPAEDNNRTNPFIEQVIFNVFNYFFDNVEQVPNVIRIQIFSDPEYHSQENTYVVSNKYKHFNFHKKGITDVPKTGLGSSAGLVTVLTAALCSVLMEESLTPLNATNAEHLKIVHNLAQVAHCQAQGKIGSGFDVAAATYGSILYNRFAPDLVSDLPKMNPKHIRQYHRALVALVERIDWNISTERIKLPRGLKLIMGDVNSGSETVKLVAKVKRWYQENLPRSLEIYEKINDNNMKVIVGFSKLNQLSETNPEYYKKILESLIQPSGKKYVELEEIQDAVNTIREQFRIITQESGADVEPSIQTELLDACMNLKGVLTGVVPGAGGYDAISLIATENTELFQETENREDFKNVSWLKIKQADLGLMEEDYLHYKGLE</sequence>
<evidence type="ECO:0000256" key="1">
    <source>
        <dbReference type="ARBA" id="ARBA00005017"/>
    </source>
</evidence>
<keyword evidence="10 13" id="KW-0443">Lipid metabolism</keyword>
<evidence type="ECO:0000256" key="8">
    <source>
        <dbReference type="ARBA" id="ARBA00022840"/>
    </source>
</evidence>
<evidence type="ECO:0000259" key="14">
    <source>
        <dbReference type="Pfam" id="PF00288"/>
    </source>
</evidence>
<dbReference type="PANTHER" id="PTHR31814:SF2">
    <property type="entry name" value="PHOSPHOMEVALONATE KINASE"/>
    <property type="match status" value="1"/>
</dbReference>
<keyword evidence="8" id="KW-0067">ATP-binding</keyword>
<dbReference type="Gene3D" id="3.30.230.10">
    <property type="match status" value="1"/>
</dbReference>
<dbReference type="HOGENOM" id="CLU_022059_1_0_1"/>
<dbReference type="AlphaFoldDB" id="H2AQH6"/>
<gene>
    <name evidence="15" type="primary">KAFR0B03290</name>
    <name evidence="15" type="ORF">KAFR_0B03290</name>
</gene>
<dbReference type="eggNOG" id="KOG4519">
    <property type="taxonomic scope" value="Eukaryota"/>
</dbReference>
<dbReference type="InterPro" id="IPR016005">
    <property type="entry name" value="Erg8"/>
</dbReference>
<evidence type="ECO:0000256" key="3">
    <source>
        <dbReference type="ARBA" id="ARBA00012958"/>
    </source>
</evidence>
<dbReference type="GO" id="GO:0005777">
    <property type="term" value="C:peroxisome"/>
    <property type="evidence" value="ECO:0007669"/>
    <property type="project" value="TreeGrafter"/>
</dbReference>
<dbReference type="PIRSF" id="PIRSF017288">
    <property type="entry name" value="PMK_GHMP_euk"/>
    <property type="match status" value="1"/>
</dbReference>
<comment type="catalytic activity">
    <reaction evidence="12">
        <text>(R)-5-phosphomevalonate + ATP = (R)-5-diphosphomevalonate + ADP</text>
        <dbReference type="Rhea" id="RHEA:16341"/>
        <dbReference type="ChEBI" id="CHEBI:30616"/>
        <dbReference type="ChEBI" id="CHEBI:57557"/>
        <dbReference type="ChEBI" id="CHEBI:58146"/>
        <dbReference type="ChEBI" id="CHEBI:456216"/>
        <dbReference type="EC" id="2.7.4.2"/>
    </reaction>
    <physiologicalReaction direction="left-to-right" evidence="12">
        <dbReference type="Rhea" id="RHEA:16342"/>
    </physiologicalReaction>
</comment>
<accession>H2AQH6</accession>
<dbReference type="KEGG" id="kaf:KAFR_0B03290"/>
<comment type="pathway">
    <text evidence="1 13">Isoprenoid biosynthesis; isopentenyl diphosphate biosynthesis via mevalonate pathway; isopentenyl diphosphate from (R)-mevalonate: step 2/3.</text>
</comment>
<dbReference type="Proteomes" id="UP000005220">
    <property type="component" value="Chromosome 2"/>
</dbReference>
<dbReference type="EMBL" id="HE650822">
    <property type="protein sequence ID" value="CCF56626.1"/>
    <property type="molecule type" value="Genomic_DNA"/>
</dbReference>
<dbReference type="SUPFAM" id="SSF54211">
    <property type="entry name" value="Ribosomal protein S5 domain 2-like"/>
    <property type="match status" value="1"/>
</dbReference>
<evidence type="ECO:0000256" key="2">
    <source>
        <dbReference type="ARBA" id="ARBA00006495"/>
    </source>
</evidence>
<dbReference type="RefSeq" id="XP_003955761.1">
    <property type="nucleotide sequence ID" value="XM_003955712.1"/>
</dbReference>
<evidence type="ECO:0000256" key="5">
    <source>
        <dbReference type="ARBA" id="ARBA00022679"/>
    </source>
</evidence>
<dbReference type="InterPro" id="IPR006204">
    <property type="entry name" value="GHMP_kinase_N_dom"/>
</dbReference>
<evidence type="ECO:0000256" key="11">
    <source>
        <dbReference type="ARBA" id="ARBA00023221"/>
    </source>
</evidence>
<dbReference type="GO" id="GO:0031388">
    <property type="term" value="P:organic acid phosphorylation"/>
    <property type="evidence" value="ECO:0007669"/>
    <property type="project" value="EnsemblFungi"/>
</dbReference>
<evidence type="ECO:0000256" key="13">
    <source>
        <dbReference type="PIRNR" id="PIRNR017288"/>
    </source>
</evidence>
<dbReference type="GO" id="GO:0019287">
    <property type="term" value="P:isopentenyl diphosphate biosynthetic process, mevalonate pathway"/>
    <property type="evidence" value="ECO:0007669"/>
    <property type="project" value="UniProtKB-UniRule"/>
</dbReference>